<dbReference type="InterPro" id="IPR044053">
    <property type="entry name" value="AsaB-like"/>
</dbReference>
<comment type="caution">
    <text evidence="3">The sequence shown here is derived from an EMBL/GenBank/DDBJ whole genome shotgun (WGS) entry which is preliminary data.</text>
</comment>
<accession>A0A9P6TBE1</accession>
<organism evidence="3 4">
    <name type="scientific">Cronartium quercuum f. sp. fusiforme G11</name>
    <dbReference type="NCBI Taxonomy" id="708437"/>
    <lineage>
        <taxon>Eukaryota</taxon>
        <taxon>Fungi</taxon>
        <taxon>Dikarya</taxon>
        <taxon>Basidiomycota</taxon>
        <taxon>Pucciniomycotina</taxon>
        <taxon>Pucciniomycetes</taxon>
        <taxon>Pucciniales</taxon>
        <taxon>Coleosporiaceae</taxon>
        <taxon>Cronartium</taxon>
    </lineage>
</organism>
<evidence type="ECO:0000313" key="3">
    <source>
        <dbReference type="EMBL" id="KAG0146167.1"/>
    </source>
</evidence>
<dbReference type="OrthoDB" id="412788at2759"/>
<protein>
    <submittedName>
        <fullName evidence="3">Uncharacterized protein</fullName>
    </submittedName>
</protein>
<comment type="similarity">
    <text evidence="1">Belongs to the asaB hydroxylase/desaturase family.</text>
</comment>
<feature type="region of interest" description="Disordered" evidence="2">
    <location>
        <begin position="115"/>
        <end position="140"/>
    </location>
</feature>
<dbReference type="AlphaFoldDB" id="A0A9P6TBE1"/>
<dbReference type="PANTHER" id="PTHR34598:SF3">
    <property type="entry name" value="OXIDOREDUCTASE AN1597"/>
    <property type="match status" value="1"/>
</dbReference>
<sequence length="300" mass="34066">MLLPIKYIVSPGPGTVPYPYATTVEDGEVIHLKEISTNVNDLRVSPPGQPTLMHSGFEVLWESPSKISYDEFGIIIGSDERFEVTERYRTETSEQLKSHLGASRVVVWNHHIRRSGIPPETEPDHPNTTLPASRAHVDQSDKRAREVLGHELGFKTSEKFREWVARGGRAALVNIWRPLKGPVRFAPLLVCDGRSLRPTELKRCHDYFGEHFSLEYHESQRWYLVSDQMPSEPILILCYDSAADPVLNPELPLDYQRAACCPHTASVSPKSGDKTETETRESIEVRTYVFWDPPGHQKTQ</sequence>
<evidence type="ECO:0000313" key="4">
    <source>
        <dbReference type="Proteomes" id="UP000886653"/>
    </source>
</evidence>
<evidence type="ECO:0000256" key="1">
    <source>
        <dbReference type="ARBA" id="ARBA00023604"/>
    </source>
</evidence>
<evidence type="ECO:0000256" key="2">
    <source>
        <dbReference type="SAM" id="MobiDB-lite"/>
    </source>
</evidence>
<name>A0A9P6TBE1_9BASI</name>
<dbReference type="GO" id="GO:0016491">
    <property type="term" value="F:oxidoreductase activity"/>
    <property type="evidence" value="ECO:0007669"/>
    <property type="project" value="InterPro"/>
</dbReference>
<dbReference type="PANTHER" id="PTHR34598">
    <property type="entry name" value="BLL6449 PROTEIN"/>
    <property type="match status" value="1"/>
</dbReference>
<dbReference type="NCBIfam" id="NF041278">
    <property type="entry name" value="CmcJ_NvfI_EfuI"/>
    <property type="match status" value="1"/>
</dbReference>
<dbReference type="Proteomes" id="UP000886653">
    <property type="component" value="Unassembled WGS sequence"/>
</dbReference>
<gene>
    <name evidence="3" type="ORF">CROQUDRAFT_657815</name>
</gene>
<reference evidence="3" key="1">
    <citation type="submission" date="2013-11" db="EMBL/GenBank/DDBJ databases">
        <title>Genome sequence of the fusiform rust pathogen reveals effectors for host alternation and coevolution with pine.</title>
        <authorList>
            <consortium name="DOE Joint Genome Institute"/>
            <person name="Smith K."/>
            <person name="Pendleton A."/>
            <person name="Kubisiak T."/>
            <person name="Anderson C."/>
            <person name="Salamov A."/>
            <person name="Aerts A."/>
            <person name="Riley R."/>
            <person name="Clum A."/>
            <person name="Lindquist E."/>
            <person name="Ence D."/>
            <person name="Campbell M."/>
            <person name="Kronenberg Z."/>
            <person name="Feau N."/>
            <person name="Dhillon B."/>
            <person name="Hamelin R."/>
            <person name="Burleigh J."/>
            <person name="Smith J."/>
            <person name="Yandell M."/>
            <person name="Nelson C."/>
            <person name="Grigoriev I."/>
            <person name="Davis J."/>
        </authorList>
    </citation>
    <scope>NUCLEOTIDE SEQUENCE</scope>
    <source>
        <strain evidence="3">G11</strain>
    </source>
</reference>
<proteinExistence type="inferred from homology"/>
<dbReference type="EMBL" id="MU167265">
    <property type="protein sequence ID" value="KAG0146167.1"/>
    <property type="molecule type" value="Genomic_DNA"/>
</dbReference>
<keyword evidence="4" id="KW-1185">Reference proteome</keyword>